<comment type="caution">
    <text evidence="12">The sequence shown here is derived from an EMBL/GenBank/DDBJ whole genome shotgun (WGS) entry which is preliminary data.</text>
</comment>
<keyword evidence="8 9" id="KW-0472">Membrane</keyword>
<feature type="domain" description="ABC transmembrane type-1" evidence="11">
    <location>
        <begin position="6"/>
        <end position="210"/>
    </location>
</feature>
<keyword evidence="7 9" id="KW-1133">Transmembrane helix</keyword>
<sequence>MDFSPLYISMKTAIFSTLITFLLGIFAARKVMNMNEKISWFFDELFTLPLVLPPTVAGFLLLIIFGKNGMIGKVFEKIGVEIVFTWEATVLAAVVISFPLMYRSAKGAFEQVDLNLIYAGRTLGISEFKIFCKIVMPLALPGIVSGGILAFARALGEFGATIMIAGNIPGITQTMPVAIYMAVQGNNMEVAAMWVGIIIVIAFLAIILMNFVTHKNRSYIKKG</sequence>
<comment type="similarity">
    <text evidence="2 10">Belongs to the binding-protein-dependent transport system permease family. CysTW subfamily.</text>
</comment>
<keyword evidence="3 9" id="KW-0813">Transport</keyword>
<feature type="transmembrane region" description="Helical" evidence="9">
    <location>
        <begin position="78"/>
        <end position="102"/>
    </location>
</feature>
<keyword evidence="5 10" id="KW-0500">Molybdenum</keyword>
<evidence type="ECO:0000256" key="10">
    <source>
        <dbReference type="RuleBase" id="RU365097"/>
    </source>
</evidence>
<dbReference type="SUPFAM" id="SSF161098">
    <property type="entry name" value="MetI-like"/>
    <property type="match status" value="1"/>
</dbReference>
<gene>
    <name evidence="12" type="ORF">EDD66_10442</name>
</gene>
<feature type="transmembrane region" description="Helical" evidence="9">
    <location>
        <begin position="191"/>
        <end position="212"/>
    </location>
</feature>
<evidence type="ECO:0000256" key="5">
    <source>
        <dbReference type="ARBA" id="ARBA00022505"/>
    </source>
</evidence>
<dbReference type="Gene3D" id="1.10.3720.10">
    <property type="entry name" value="MetI-like"/>
    <property type="match status" value="1"/>
</dbReference>
<evidence type="ECO:0000256" key="3">
    <source>
        <dbReference type="ARBA" id="ARBA00022448"/>
    </source>
</evidence>
<evidence type="ECO:0000256" key="2">
    <source>
        <dbReference type="ARBA" id="ARBA00007069"/>
    </source>
</evidence>
<dbReference type="OrthoDB" id="9795403at2"/>
<accession>A0A3N1XP39</accession>
<feature type="transmembrane region" description="Helical" evidence="9">
    <location>
        <begin position="6"/>
        <end position="28"/>
    </location>
</feature>
<dbReference type="Pfam" id="PF00528">
    <property type="entry name" value="BPD_transp_1"/>
    <property type="match status" value="1"/>
</dbReference>
<evidence type="ECO:0000313" key="12">
    <source>
        <dbReference type="EMBL" id="ROR28460.1"/>
    </source>
</evidence>
<feature type="transmembrane region" description="Helical" evidence="9">
    <location>
        <begin position="130"/>
        <end position="152"/>
    </location>
</feature>
<evidence type="ECO:0000256" key="6">
    <source>
        <dbReference type="ARBA" id="ARBA00022692"/>
    </source>
</evidence>
<evidence type="ECO:0000313" key="13">
    <source>
        <dbReference type="Proteomes" id="UP000273083"/>
    </source>
</evidence>
<protein>
    <recommendedName>
        <fullName evidence="10">Molybdenum transport system permease</fullName>
    </recommendedName>
</protein>
<proteinExistence type="inferred from homology"/>
<dbReference type="AlphaFoldDB" id="A0A3N1XP39"/>
<comment type="subcellular location">
    <subcellularLocation>
        <location evidence="1 9">Cell membrane</location>
        <topology evidence="1 9">Multi-pass membrane protein</topology>
    </subcellularLocation>
</comment>
<dbReference type="InterPro" id="IPR011867">
    <property type="entry name" value="ModB_ABC"/>
</dbReference>
<dbReference type="NCBIfam" id="TIGR02141">
    <property type="entry name" value="modB_ABC"/>
    <property type="match status" value="1"/>
</dbReference>
<dbReference type="PROSITE" id="PS50928">
    <property type="entry name" value="ABC_TM1"/>
    <property type="match status" value="1"/>
</dbReference>
<dbReference type="RefSeq" id="WP_123608969.1">
    <property type="nucleotide sequence ID" value="NZ_RJVG01000004.1"/>
</dbReference>
<dbReference type="Proteomes" id="UP000273083">
    <property type="component" value="Unassembled WGS sequence"/>
</dbReference>
<dbReference type="CDD" id="cd06261">
    <property type="entry name" value="TM_PBP2"/>
    <property type="match status" value="1"/>
</dbReference>
<organism evidence="12 13">
    <name type="scientific">Mobilisporobacter senegalensis</name>
    <dbReference type="NCBI Taxonomy" id="1329262"/>
    <lineage>
        <taxon>Bacteria</taxon>
        <taxon>Bacillati</taxon>
        <taxon>Bacillota</taxon>
        <taxon>Clostridia</taxon>
        <taxon>Lachnospirales</taxon>
        <taxon>Lachnospiraceae</taxon>
        <taxon>Mobilisporobacter</taxon>
    </lineage>
</organism>
<feature type="transmembrane region" description="Helical" evidence="9">
    <location>
        <begin position="40"/>
        <end position="66"/>
    </location>
</feature>
<dbReference type="GO" id="GO:0005886">
    <property type="term" value="C:plasma membrane"/>
    <property type="evidence" value="ECO:0007669"/>
    <property type="project" value="UniProtKB-SubCell"/>
</dbReference>
<dbReference type="GO" id="GO:0015098">
    <property type="term" value="F:molybdate ion transmembrane transporter activity"/>
    <property type="evidence" value="ECO:0007669"/>
    <property type="project" value="UniProtKB-UniRule"/>
</dbReference>
<dbReference type="PANTHER" id="PTHR30183">
    <property type="entry name" value="MOLYBDENUM TRANSPORT SYSTEM PERMEASE PROTEIN MODB"/>
    <property type="match status" value="1"/>
</dbReference>
<evidence type="ECO:0000256" key="8">
    <source>
        <dbReference type="ARBA" id="ARBA00023136"/>
    </source>
</evidence>
<dbReference type="EMBL" id="RJVG01000004">
    <property type="protein sequence ID" value="ROR28460.1"/>
    <property type="molecule type" value="Genomic_DNA"/>
</dbReference>
<evidence type="ECO:0000259" key="11">
    <source>
        <dbReference type="PROSITE" id="PS50928"/>
    </source>
</evidence>
<dbReference type="InterPro" id="IPR000515">
    <property type="entry name" value="MetI-like"/>
</dbReference>
<evidence type="ECO:0000256" key="9">
    <source>
        <dbReference type="RuleBase" id="RU363032"/>
    </source>
</evidence>
<evidence type="ECO:0000256" key="4">
    <source>
        <dbReference type="ARBA" id="ARBA00022475"/>
    </source>
</evidence>
<keyword evidence="6 9" id="KW-0812">Transmembrane</keyword>
<evidence type="ECO:0000256" key="1">
    <source>
        <dbReference type="ARBA" id="ARBA00004651"/>
    </source>
</evidence>
<reference evidence="12 13" key="1">
    <citation type="submission" date="2018-11" db="EMBL/GenBank/DDBJ databases">
        <title>Genomic Encyclopedia of Type Strains, Phase IV (KMG-IV): sequencing the most valuable type-strain genomes for metagenomic binning, comparative biology and taxonomic classification.</title>
        <authorList>
            <person name="Goeker M."/>
        </authorList>
    </citation>
    <scope>NUCLEOTIDE SEQUENCE [LARGE SCALE GENOMIC DNA]</scope>
    <source>
        <strain evidence="12 13">DSM 26537</strain>
    </source>
</reference>
<dbReference type="InterPro" id="IPR035906">
    <property type="entry name" value="MetI-like_sf"/>
</dbReference>
<comment type="function">
    <text evidence="10">Part of the binding-protein-dependent transport system for molybdenum; probably responsible for the translocation of the substrate across the membrane.</text>
</comment>
<keyword evidence="13" id="KW-1185">Reference proteome</keyword>
<dbReference type="PANTHER" id="PTHR30183:SF3">
    <property type="entry name" value="MOLYBDENUM TRANSPORT SYSTEM PERMEASE PROTEIN MODB"/>
    <property type="match status" value="1"/>
</dbReference>
<evidence type="ECO:0000256" key="7">
    <source>
        <dbReference type="ARBA" id="ARBA00022989"/>
    </source>
</evidence>
<name>A0A3N1XP39_9FIRM</name>
<keyword evidence="4 10" id="KW-1003">Cell membrane</keyword>